<feature type="transmembrane region" description="Helical" evidence="1">
    <location>
        <begin position="6"/>
        <end position="27"/>
    </location>
</feature>
<accession>A0A2P2NFD1</accession>
<evidence type="ECO:0000313" key="2">
    <source>
        <dbReference type="EMBL" id="MBX41197.1"/>
    </source>
</evidence>
<organism evidence="2">
    <name type="scientific">Rhizophora mucronata</name>
    <name type="common">Asiatic mangrove</name>
    <dbReference type="NCBI Taxonomy" id="61149"/>
    <lineage>
        <taxon>Eukaryota</taxon>
        <taxon>Viridiplantae</taxon>
        <taxon>Streptophyta</taxon>
        <taxon>Embryophyta</taxon>
        <taxon>Tracheophyta</taxon>
        <taxon>Spermatophyta</taxon>
        <taxon>Magnoliopsida</taxon>
        <taxon>eudicotyledons</taxon>
        <taxon>Gunneridae</taxon>
        <taxon>Pentapetalae</taxon>
        <taxon>rosids</taxon>
        <taxon>fabids</taxon>
        <taxon>Malpighiales</taxon>
        <taxon>Rhizophoraceae</taxon>
        <taxon>Rhizophora</taxon>
    </lineage>
</organism>
<name>A0A2P2NFD1_RHIMU</name>
<keyword evidence="1" id="KW-0472">Membrane</keyword>
<keyword evidence="1" id="KW-1133">Transmembrane helix</keyword>
<keyword evidence="1" id="KW-0812">Transmembrane</keyword>
<dbReference type="EMBL" id="GGEC01060713">
    <property type="protein sequence ID" value="MBX41197.1"/>
    <property type="molecule type" value="Transcribed_RNA"/>
</dbReference>
<sequence length="34" mass="4248">MDKGMHFFVIQTCFFFFLFALFPLRYVNFVRFAF</sequence>
<reference evidence="2" key="1">
    <citation type="submission" date="2018-02" db="EMBL/GenBank/DDBJ databases">
        <title>Rhizophora mucronata_Transcriptome.</title>
        <authorList>
            <person name="Meera S.P."/>
            <person name="Sreeshan A."/>
            <person name="Augustine A."/>
        </authorList>
    </citation>
    <scope>NUCLEOTIDE SEQUENCE</scope>
    <source>
        <tissue evidence="2">Leaf</tissue>
    </source>
</reference>
<evidence type="ECO:0000256" key="1">
    <source>
        <dbReference type="SAM" id="Phobius"/>
    </source>
</evidence>
<dbReference type="AlphaFoldDB" id="A0A2P2NFD1"/>
<proteinExistence type="predicted"/>
<protein>
    <submittedName>
        <fullName evidence="2">Uncharacterized protein</fullName>
    </submittedName>
</protein>